<evidence type="ECO:0000313" key="9">
    <source>
        <dbReference type="Proteomes" id="UP000500767"/>
    </source>
</evidence>
<protein>
    <submittedName>
        <fullName evidence="8">Tryptophan-rich sensory protein</fullName>
    </submittedName>
</protein>
<keyword evidence="9" id="KW-1185">Reference proteome</keyword>
<evidence type="ECO:0000256" key="2">
    <source>
        <dbReference type="ARBA" id="ARBA00007524"/>
    </source>
</evidence>
<feature type="chain" id="PRO_5027053885" evidence="7">
    <location>
        <begin position="19"/>
        <end position="173"/>
    </location>
</feature>
<dbReference type="InterPro" id="IPR004307">
    <property type="entry name" value="TspO_MBR"/>
</dbReference>
<comment type="similarity">
    <text evidence="2">Belongs to the TspO/BZRP family.</text>
</comment>
<evidence type="ECO:0000256" key="6">
    <source>
        <dbReference type="SAM" id="Phobius"/>
    </source>
</evidence>
<evidence type="ECO:0000256" key="3">
    <source>
        <dbReference type="ARBA" id="ARBA00022692"/>
    </source>
</evidence>
<keyword evidence="7" id="KW-0732">Signal</keyword>
<dbReference type="KEGG" id="lck:HN018_05470"/>
<evidence type="ECO:0000256" key="7">
    <source>
        <dbReference type="SAM" id="SignalP"/>
    </source>
</evidence>
<dbReference type="RefSeq" id="WP_171834559.1">
    <property type="nucleotide sequence ID" value="NZ_CP053708.1"/>
</dbReference>
<dbReference type="Gene3D" id="1.20.1260.100">
    <property type="entry name" value="TspO/MBR protein"/>
    <property type="match status" value="1"/>
</dbReference>
<dbReference type="InterPro" id="IPR038330">
    <property type="entry name" value="TspO/MBR-related_sf"/>
</dbReference>
<dbReference type="FunFam" id="1.20.1260.100:FF:000001">
    <property type="entry name" value="translocator protein 2"/>
    <property type="match status" value="1"/>
</dbReference>
<dbReference type="GO" id="GO:0033013">
    <property type="term" value="P:tetrapyrrole metabolic process"/>
    <property type="evidence" value="ECO:0007669"/>
    <property type="project" value="UniProtKB-ARBA"/>
</dbReference>
<dbReference type="Proteomes" id="UP000500767">
    <property type="component" value="Chromosome"/>
</dbReference>
<feature type="signal peptide" evidence="7">
    <location>
        <begin position="1"/>
        <end position="18"/>
    </location>
</feature>
<dbReference type="EMBL" id="CP053708">
    <property type="protein sequence ID" value="QKE89568.1"/>
    <property type="molecule type" value="Genomic_DNA"/>
</dbReference>
<keyword evidence="4 6" id="KW-1133">Transmembrane helix</keyword>
<evidence type="ECO:0000313" key="8">
    <source>
        <dbReference type="EMBL" id="QKE89568.1"/>
    </source>
</evidence>
<evidence type="ECO:0000256" key="1">
    <source>
        <dbReference type="ARBA" id="ARBA00004141"/>
    </source>
</evidence>
<organism evidence="8 9">
    <name type="scientific">Lichenicola cladoniae</name>
    <dbReference type="NCBI Taxonomy" id="1484109"/>
    <lineage>
        <taxon>Bacteria</taxon>
        <taxon>Pseudomonadati</taxon>
        <taxon>Pseudomonadota</taxon>
        <taxon>Alphaproteobacteria</taxon>
        <taxon>Acetobacterales</taxon>
        <taxon>Acetobacteraceae</taxon>
        <taxon>Lichenicola</taxon>
    </lineage>
</organism>
<evidence type="ECO:0000256" key="5">
    <source>
        <dbReference type="ARBA" id="ARBA00023136"/>
    </source>
</evidence>
<gene>
    <name evidence="8" type="ORF">HN018_05470</name>
</gene>
<feature type="transmembrane region" description="Helical" evidence="6">
    <location>
        <begin position="119"/>
        <end position="136"/>
    </location>
</feature>
<feature type="transmembrane region" description="Helical" evidence="6">
    <location>
        <begin position="42"/>
        <end position="63"/>
    </location>
</feature>
<accession>A0A6M8HMJ7</accession>
<dbReference type="PANTHER" id="PTHR10057:SF0">
    <property type="entry name" value="TRANSLOCATOR PROTEIN"/>
    <property type="match status" value="1"/>
</dbReference>
<dbReference type="PANTHER" id="PTHR10057">
    <property type="entry name" value="PERIPHERAL-TYPE BENZODIAZEPINE RECEPTOR"/>
    <property type="match status" value="1"/>
</dbReference>
<evidence type="ECO:0000256" key="4">
    <source>
        <dbReference type="ARBA" id="ARBA00022989"/>
    </source>
</evidence>
<dbReference type="PIRSF" id="PIRSF005859">
    <property type="entry name" value="PBR"/>
    <property type="match status" value="1"/>
</dbReference>
<keyword evidence="5 6" id="KW-0472">Membrane</keyword>
<comment type="subcellular location">
    <subcellularLocation>
        <location evidence="1">Membrane</location>
        <topology evidence="1">Multi-pass membrane protein</topology>
    </subcellularLocation>
</comment>
<feature type="transmembrane region" description="Helical" evidence="6">
    <location>
        <begin position="148"/>
        <end position="170"/>
    </location>
</feature>
<proteinExistence type="inferred from homology"/>
<dbReference type="GO" id="GO:0016020">
    <property type="term" value="C:membrane"/>
    <property type="evidence" value="ECO:0007669"/>
    <property type="project" value="UniProtKB-SubCell"/>
</dbReference>
<dbReference type="Pfam" id="PF03073">
    <property type="entry name" value="TspO_MBR"/>
    <property type="match status" value="1"/>
</dbReference>
<keyword evidence="3 6" id="KW-0812">Transmembrane</keyword>
<dbReference type="CDD" id="cd15904">
    <property type="entry name" value="TSPO_MBR"/>
    <property type="match status" value="1"/>
</dbReference>
<dbReference type="AlphaFoldDB" id="A0A6M8HMJ7"/>
<reference evidence="8 9" key="1">
    <citation type="journal article" date="2014" name="World J. Microbiol. Biotechnol.">
        <title>Biodiversity and physiological characteristics of Antarctic and Arctic lichens-associated bacteria.</title>
        <authorList>
            <person name="Lee Y.M."/>
            <person name="Kim E.H."/>
            <person name="Lee H.K."/>
            <person name="Hong S.G."/>
        </authorList>
    </citation>
    <scope>NUCLEOTIDE SEQUENCE [LARGE SCALE GENOMIC DNA]</scope>
    <source>
        <strain evidence="8 9">PAMC 26569</strain>
    </source>
</reference>
<name>A0A6M8HMJ7_9PROT</name>
<sequence length="173" mass="19263">MALLGFVGLCLFVAGADAAVTEPGMRIWYPALRHPIGTPPGWVFPCVWVPLYVAMGVAAWRVWKRPVGRLHLVGAARTEAIRRKPRPPTLRQRGLQLWGWQLAVNALWTPVFFGLHKPLVALGLIVSLAVLVGLTLRDFRRVDRLAGLLMAPYLAWLCYATWLNAGIAWLNHA</sequence>